<sequence>NPTEGQVVKFEMDSIYTTFQPMALNYRNNLDQLQQISMIQNVQGIPNDNKFNYPNAYGTGIDLEYKYETSFLKENLIINSSNDLINPEQYILDGGNVTLDLDFILSTNSNKIIIDGVEWDKSTSKETSNEVLIRDDSGNMLYKFYKPYAFDSNGSSELLTYQFKKQGNSLFVVLKTPYSWLNDSSRVYPVYIDPTEGPNNPGTMADDATVGTFTWASPDNAKVSDNSYSSVNFGSAEDMHDNEVKIVKSDGTLGSENKALVPGWSSTEAYFSYGDSSDLWGESWTTSDINDTDFGVVLSAKQSTKITHYLKATNFGFSIPGEAIIDGILLEVERKEEKFVFSMNVTNKLFLKNNGINAPNPRFSSQ</sequence>
<evidence type="ECO:0000313" key="1">
    <source>
        <dbReference type="EMBL" id="KKK97845.1"/>
    </source>
</evidence>
<organism evidence="1">
    <name type="scientific">marine sediment metagenome</name>
    <dbReference type="NCBI Taxonomy" id="412755"/>
    <lineage>
        <taxon>unclassified sequences</taxon>
        <taxon>metagenomes</taxon>
        <taxon>ecological metagenomes</taxon>
    </lineage>
</organism>
<protein>
    <submittedName>
        <fullName evidence="1">Uncharacterized protein</fullName>
    </submittedName>
</protein>
<accession>A0A0F9AHU2</accession>
<gene>
    <name evidence="1" type="ORF">LCGC14_2648690</name>
</gene>
<feature type="non-terminal residue" evidence="1">
    <location>
        <position position="1"/>
    </location>
</feature>
<name>A0A0F9AHU2_9ZZZZ</name>
<reference evidence="1" key="1">
    <citation type="journal article" date="2015" name="Nature">
        <title>Complex archaea that bridge the gap between prokaryotes and eukaryotes.</title>
        <authorList>
            <person name="Spang A."/>
            <person name="Saw J.H."/>
            <person name="Jorgensen S.L."/>
            <person name="Zaremba-Niedzwiedzka K."/>
            <person name="Martijn J."/>
            <person name="Lind A.E."/>
            <person name="van Eijk R."/>
            <person name="Schleper C."/>
            <person name="Guy L."/>
            <person name="Ettema T.J."/>
        </authorList>
    </citation>
    <scope>NUCLEOTIDE SEQUENCE</scope>
</reference>
<comment type="caution">
    <text evidence="1">The sequence shown here is derived from an EMBL/GenBank/DDBJ whole genome shotgun (WGS) entry which is preliminary data.</text>
</comment>
<proteinExistence type="predicted"/>
<dbReference type="EMBL" id="LAZR01045869">
    <property type="protein sequence ID" value="KKK97845.1"/>
    <property type="molecule type" value="Genomic_DNA"/>
</dbReference>
<dbReference type="AlphaFoldDB" id="A0A0F9AHU2"/>